<reference evidence="3" key="1">
    <citation type="submission" date="2023-07" db="EMBL/GenBank/DDBJ databases">
        <authorList>
            <person name="Kim M."/>
        </authorList>
    </citation>
    <scope>NUCLEOTIDE SEQUENCE</scope>
    <source>
        <strain evidence="3">BIUV-7</strain>
    </source>
</reference>
<organism evidence="3 4">
    <name type="scientific">Sphingomonas natans</name>
    <dbReference type="NCBI Taxonomy" id="3063330"/>
    <lineage>
        <taxon>Bacteria</taxon>
        <taxon>Pseudomonadati</taxon>
        <taxon>Pseudomonadota</taxon>
        <taxon>Alphaproteobacteria</taxon>
        <taxon>Sphingomonadales</taxon>
        <taxon>Sphingomonadaceae</taxon>
        <taxon>Sphingomonas</taxon>
    </lineage>
</organism>
<sequence>MSDAAFLSRRGFSLGIAASAATLAMPAIGAVRAPTVDQVLASIRASCAAEGIAWSAQTVDTLKAGDQDMPVRAIAVTFMSTLSLLRKAVGSGANLIISHEPTFWSHGDTTVEWVNDPVYRAKMDFIDRNKLAIFRFHDHWHQTKPEPMSAATRARLGWERYLIEGGASGFEARYRRPVMPLSALLSELRDRLPSRSLRVIGRDDIAVSRIGFGGHNLDSVVLGLESNDVLIVPEVREFDTGSYLRDLVESGAPKALILMAHERGEADGMDACAHWLRRHVRDVPVRYIPSGEPFWTPTASTDPARTA</sequence>
<dbReference type="Gene3D" id="3.40.1390.30">
    <property type="entry name" value="NIF3 (NGG1p interacting factor 3)-like"/>
    <property type="match status" value="1"/>
</dbReference>
<evidence type="ECO:0000256" key="1">
    <source>
        <dbReference type="ARBA" id="ARBA00006964"/>
    </source>
</evidence>
<dbReference type="Pfam" id="PF01784">
    <property type="entry name" value="DUF34_NIF3"/>
    <property type="match status" value="1"/>
</dbReference>
<dbReference type="EMBL" id="JAUOTP010000005">
    <property type="protein sequence ID" value="MDO6415285.1"/>
    <property type="molecule type" value="Genomic_DNA"/>
</dbReference>
<dbReference type="SUPFAM" id="SSF102705">
    <property type="entry name" value="NIF3 (NGG1p interacting factor 3)-like"/>
    <property type="match status" value="1"/>
</dbReference>
<accession>A0ABT8YAE5</accession>
<evidence type="ECO:0000313" key="3">
    <source>
        <dbReference type="EMBL" id="MDO6415285.1"/>
    </source>
</evidence>
<dbReference type="InterPro" id="IPR036069">
    <property type="entry name" value="DUF34/NIF3_sf"/>
</dbReference>
<dbReference type="InterPro" id="IPR002678">
    <property type="entry name" value="DUF34/NIF3"/>
</dbReference>
<dbReference type="Proteomes" id="UP001169764">
    <property type="component" value="Unassembled WGS sequence"/>
</dbReference>
<comment type="similarity">
    <text evidence="1">Belongs to the GTP cyclohydrolase I type 2/NIF3 family.</text>
</comment>
<dbReference type="PROSITE" id="PS51318">
    <property type="entry name" value="TAT"/>
    <property type="match status" value="1"/>
</dbReference>
<evidence type="ECO:0000313" key="4">
    <source>
        <dbReference type="Proteomes" id="UP001169764"/>
    </source>
</evidence>
<protein>
    <submittedName>
        <fullName evidence="3">Nif3-like dinuclear metal center hexameric protein</fullName>
    </submittedName>
</protein>
<keyword evidence="2" id="KW-0732">Signal</keyword>
<gene>
    <name evidence="3" type="ORF">Q4F19_12905</name>
</gene>
<feature type="signal peptide" evidence="2">
    <location>
        <begin position="1"/>
        <end position="29"/>
    </location>
</feature>
<dbReference type="RefSeq" id="WP_303543185.1">
    <property type="nucleotide sequence ID" value="NZ_JAUOTP010000005.1"/>
</dbReference>
<feature type="chain" id="PRO_5046313476" evidence="2">
    <location>
        <begin position="30"/>
        <end position="307"/>
    </location>
</feature>
<comment type="caution">
    <text evidence="3">The sequence shown here is derived from an EMBL/GenBank/DDBJ whole genome shotgun (WGS) entry which is preliminary data.</text>
</comment>
<keyword evidence="4" id="KW-1185">Reference proteome</keyword>
<name>A0ABT8YAE5_9SPHN</name>
<dbReference type="InterPro" id="IPR006311">
    <property type="entry name" value="TAT_signal"/>
</dbReference>
<evidence type="ECO:0000256" key="2">
    <source>
        <dbReference type="SAM" id="SignalP"/>
    </source>
</evidence>
<proteinExistence type="inferred from homology"/>